<keyword evidence="2" id="KW-1185">Reference proteome</keyword>
<evidence type="ECO:0000313" key="2">
    <source>
        <dbReference type="Proteomes" id="UP001162992"/>
    </source>
</evidence>
<evidence type="ECO:0000313" key="1">
    <source>
        <dbReference type="EMBL" id="KAJ7543057.1"/>
    </source>
</evidence>
<protein>
    <submittedName>
        <fullName evidence="1">Uncharacterized protein</fullName>
    </submittedName>
</protein>
<organism evidence="1 2">
    <name type="scientific">Diphasiastrum complanatum</name>
    <name type="common">Issler's clubmoss</name>
    <name type="synonym">Lycopodium complanatum</name>
    <dbReference type="NCBI Taxonomy" id="34168"/>
    <lineage>
        <taxon>Eukaryota</taxon>
        <taxon>Viridiplantae</taxon>
        <taxon>Streptophyta</taxon>
        <taxon>Embryophyta</taxon>
        <taxon>Tracheophyta</taxon>
        <taxon>Lycopodiopsida</taxon>
        <taxon>Lycopodiales</taxon>
        <taxon>Lycopodiaceae</taxon>
        <taxon>Lycopodioideae</taxon>
        <taxon>Diphasiastrum</taxon>
    </lineage>
</organism>
<gene>
    <name evidence="1" type="ORF">O6H91_09G023500</name>
</gene>
<accession>A0ACC2CM31</accession>
<dbReference type="EMBL" id="CM055100">
    <property type="protein sequence ID" value="KAJ7543057.1"/>
    <property type="molecule type" value="Genomic_DNA"/>
</dbReference>
<proteinExistence type="predicted"/>
<name>A0ACC2CM31_DIPCM</name>
<comment type="caution">
    <text evidence="1">The sequence shown here is derived from an EMBL/GenBank/DDBJ whole genome shotgun (WGS) entry which is preliminary data.</text>
</comment>
<reference evidence="2" key="1">
    <citation type="journal article" date="2024" name="Proc. Natl. Acad. Sci. U.S.A.">
        <title>Extraordinary preservation of gene collinearity over three hundred million years revealed in homosporous lycophytes.</title>
        <authorList>
            <person name="Li C."/>
            <person name="Wickell D."/>
            <person name="Kuo L.Y."/>
            <person name="Chen X."/>
            <person name="Nie B."/>
            <person name="Liao X."/>
            <person name="Peng D."/>
            <person name="Ji J."/>
            <person name="Jenkins J."/>
            <person name="Williams M."/>
            <person name="Shu S."/>
            <person name="Plott C."/>
            <person name="Barry K."/>
            <person name="Rajasekar S."/>
            <person name="Grimwood J."/>
            <person name="Han X."/>
            <person name="Sun S."/>
            <person name="Hou Z."/>
            <person name="He W."/>
            <person name="Dai G."/>
            <person name="Sun C."/>
            <person name="Schmutz J."/>
            <person name="Leebens-Mack J.H."/>
            <person name="Li F.W."/>
            <person name="Wang L."/>
        </authorList>
    </citation>
    <scope>NUCLEOTIDE SEQUENCE [LARGE SCALE GENOMIC DNA]</scope>
    <source>
        <strain evidence="2">cv. PW_Plant_1</strain>
    </source>
</reference>
<sequence>MGLEVLWAVVLGLAGVYFLISLQWNRQYKKAKGAPPGSMGWPLVGETLEFMITHASKDPDAFMEKHRAKYGNVFTSNLFGSPTIITADAEVSKFVLQNEGKYFRASYPKSFVDLLGKYSLLDIHGELHKRLHGLALSFVNSSKLKDYLMDDVERYVQSMLSTWQNRVVYVQEEAKLMTFSLIAKQLLSFPPGERTQSLKNEYYRFVAGFFSMRISLPGTTYSKAIQARQNIVRKLTVAINERKQDKITEYKDMLAALLDEKDANGESLTDDQIIDNVLGLLSAGHETTAMSMTLVVKYLTDCPKALQQLRVSKHQNLKKKKAGESLTWDDYKNIPFTQNVINETLRLANIALSVFREATQDIEIKGYTLPKGWKVMPYFRGLHLDPALYKDAKKFDPWRWEERIPSANFTPFGGGPRLCVGLELARIELSCFLHHLVTRFSWKPVEEDYVVAFPVTNMKKKLPIVVKLLNPDQ</sequence>
<dbReference type="Proteomes" id="UP001162992">
    <property type="component" value="Chromosome 9"/>
</dbReference>